<evidence type="ECO:0000259" key="1">
    <source>
        <dbReference type="Pfam" id="PF19190"/>
    </source>
</evidence>
<dbReference type="InterPro" id="IPR011050">
    <property type="entry name" value="Pectin_lyase_fold/virulence"/>
</dbReference>
<dbReference type="InterPro" id="IPR006626">
    <property type="entry name" value="PbH1"/>
</dbReference>
<name>X0T3L6_9ZZZZ</name>
<protein>
    <recommendedName>
        <fullName evidence="1">BACON domain-containing protein</fullName>
    </recommendedName>
</protein>
<dbReference type="Gene3D" id="2.160.20.10">
    <property type="entry name" value="Single-stranded right-handed beta-helix, Pectin lyase-like"/>
    <property type="match status" value="1"/>
</dbReference>
<gene>
    <name evidence="2" type="ORF">S01H1_04029</name>
</gene>
<dbReference type="InterPro" id="IPR012334">
    <property type="entry name" value="Pectin_lyas_fold"/>
</dbReference>
<dbReference type="AlphaFoldDB" id="X0T3L6"/>
<dbReference type="SUPFAM" id="SSF51126">
    <property type="entry name" value="Pectin lyase-like"/>
    <property type="match status" value="1"/>
</dbReference>
<dbReference type="SMART" id="SM00710">
    <property type="entry name" value="PbH1"/>
    <property type="match status" value="4"/>
</dbReference>
<feature type="non-terminal residue" evidence="2">
    <location>
        <position position="512"/>
    </location>
</feature>
<evidence type="ECO:0000313" key="2">
    <source>
        <dbReference type="EMBL" id="GAF81936.1"/>
    </source>
</evidence>
<dbReference type="EMBL" id="BARS01002150">
    <property type="protein sequence ID" value="GAF81936.1"/>
    <property type="molecule type" value="Genomic_DNA"/>
</dbReference>
<dbReference type="InterPro" id="IPR024361">
    <property type="entry name" value="BACON"/>
</dbReference>
<proteinExistence type="predicted"/>
<feature type="domain" description="BACON" evidence="1">
    <location>
        <begin position="425"/>
        <end position="487"/>
    </location>
</feature>
<comment type="caution">
    <text evidence="2">The sequence shown here is derived from an EMBL/GenBank/DDBJ whole genome shotgun (WGS) entry which is preliminary data.</text>
</comment>
<dbReference type="PANTHER" id="PTHR11319:SF35">
    <property type="entry name" value="OUTER MEMBRANE PROTEIN PMPC-RELATED"/>
    <property type="match status" value="1"/>
</dbReference>
<sequence length="512" mass="53632">FVVKWQSNEKLRGAGEDIKMKNLILAFICLLLAIPCNAATITVNWDGSGDYTTIQAAIDDAYNGDVVIIAPGTYTGEGNRDIDLGGHTITVRSTNPDDPVIVAKTIIDCQNNGRGFILNNNNSSLSGLTITNGYTTSHGGGIHSYGSSPTISNCIFSHNSAHAGGGMDAKKGWSQPKLINCTFIANSSTYGGGGGLRIDSGCTATLSNCAFISNTANRYRGGGIRTSDSDITLNNCIFIGNTAGDGGGGIGDNGAHPNVELTNCTFFGNTAGETGGGIDVGHLSHQTLTNCIFWNNSDRNGIGELSQIGPEALTHSINYNCIQDWTGSLGGIGNIGDDPNFAPDGYHLLVCSPCIDTGDPAYDGAGETDIDGQTRVMGSRVDMGVDEFNLEEALLGIWPTGFEVLAAEGGPNPEAQVLYIYNAGIDTINWEVEENCNWLYVTPTTGESSGEVDKVTLSVDTTGLGRGGYNCLVAISDSNVANSPQTVAVNIVVQGPIIELSANKFEFHADVN</sequence>
<dbReference type="InterPro" id="IPR059226">
    <property type="entry name" value="Choice_anch_Q_dom"/>
</dbReference>
<dbReference type="NCBIfam" id="NF041518">
    <property type="entry name" value="choice_anch_Q"/>
    <property type="match status" value="1"/>
</dbReference>
<feature type="non-terminal residue" evidence="2">
    <location>
        <position position="1"/>
    </location>
</feature>
<reference evidence="2" key="1">
    <citation type="journal article" date="2014" name="Front. Microbiol.">
        <title>High frequency of phylogenetically diverse reductive dehalogenase-homologous genes in deep subseafloor sedimentary metagenomes.</title>
        <authorList>
            <person name="Kawai M."/>
            <person name="Futagami T."/>
            <person name="Toyoda A."/>
            <person name="Takaki Y."/>
            <person name="Nishi S."/>
            <person name="Hori S."/>
            <person name="Arai W."/>
            <person name="Tsubouchi T."/>
            <person name="Morono Y."/>
            <person name="Uchiyama I."/>
            <person name="Ito T."/>
            <person name="Fujiyama A."/>
            <person name="Inagaki F."/>
            <person name="Takami H."/>
        </authorList>
    </citation>
    <scope>NUCLEOTIDE SEQUENCE</scope>
    <source>
        <strain evidence="2">Expedition CK06-06</strain>
    </source>
</reference>
<organism evidence="2">
    <name type="scientific">marine sediment metagenome</name>
    <dbReference type="NCBI Taxonomy" id="412755"/>
    <lineage>
        <taxon>unclassified sequences</taxon>
        <taxon>metagenomes</taxon>
        <taxon>ecological metagenomes</taxon>
    </lineage>
</organism>
<accession>X0T3L6</accession>
<dbReference type="PANTHER" id="PTHR11319">
    <property type="entry name" value="G PROTEIN-COUPLED RECEPTOR-RELATED"/>
    <property type="match status" value="1"/>
</dbReference>
<dbReference type="Pfam" id="PF19190">
    <property type="entry name" value="BACON_2"/>
    <property type="match status" value="1"/>
</dbReference>